<evidence type="ECO:0000313" key="12">
    <source>
        <dbReference type="Proteomes" id="UP001500279"/>
    </source>
</evidence>
<dbReference type="CDD" id="cd00156">
    <property type="entry name" value="REC"/>
    <property type="match status" value="2"/>
</dbReference>
<dbReference type="EC" id="2.7.13.3" evidence="2"/>
<dbReference type="InterPro" id="IPR036097">
    <property type="entry name" value="HisK_dim/P_sf"/>
</dbReference>
<dbReference type="InterPro" id="IPR005467">
    <property type="entry name" value="His_kinase_dom"/>
</dbReference>
<evidence type="ECO:0000256" key="2">
    <source>
        <dbReference type="ARBA" id="ARBA00012438"/>
    </source>
</evidence>
<dbReference type="Proteomes" id="UP001500279">
    <property type="component" value="Unassembled WGS sequence"/>
</dbReference>
<dbReference type="InterPro" id="IPR029016">
    <property type="entry name" value="GAF-like_dom_sf"/>
</dbReference>
<dbReference type="Pfam" id="PF00072">
    <property type="entry name" value="Response_reg"/>
    <property type="match status" value="3"/>
</dbReference>
<feature type="coiled-coil region" evidence="6">
    <location>
        <begin position="277"/>
        <end position="367"/>
    </location>
</feature>
<feature type="transmembrane region" description="Helical" evidence="8">
    <location>
        <begin position="58"/>
        <end position="77"/>
    </location>
</feature>
<dbReference type="SUPFAM" id="SSF47384">
    <property type="entry name" value="Homodimeric domain of signal transducing histidine kinase"/>
    <property type="match status" value="1"/>
</dbReference>
<protein>
    <recommendedName>
        <fullName evidence="2">histidine kinase</fullName>
        <ecNumber evidence="2">2.7.13.3</ecNumber>
    </recommendedName>
</protein>
<dbReference type="PANTHER" id="PTHR45339:SF1">
    <property type="entry name" value="HYBRID SIGNAL TRANSDUCTION HISTIDINE KINASE J"/>
    <property type="match status" value="1"/>
</dbReference>
<dbReference type="SUPFAM" id="SSF55781">
    <property type="entry name" value="GAF domain-like"/>
    <property type="match status" value="1"/>
</dbReference>
<dbReference type="PROSITE" id="PS50109">
    <property type="entry name" value="HIS_KIN"/>
    <property type="match status" value="1"/>
</dbReference>
<keyword evidence="8" id="KW-1133">Transmembrane helix</keyword>
<comment type="caution">
    <text evidence="11">The sequence shown here is derived from an EMBL/GenBank/DDBJ whole genome shotgun (WGS) entry which is preliminary data.</text>
</comment>
<dbReference type="SUPFAM" id="SSF55874">
    <property type="entry name" value="ATPase domain of HSP90 chaperone/DNA topoisomerase II/histidine kinase"/>
    <property type="match status" value="1"/>
</dbReference>
<proteinExistence type="predicted"/>
<feature type="transmembrane region" description="Helical" evidence="8">
    <location>
        <begin position="20"/>
        <end position="46"/>
    </location>
</feature>
<accession>A0ABP3V6C3</accession>
<gene>
    <name evidence="11" type="ORF">GCM10009107_16160</name>
</gene>
<dbReference type="EMBL" id="BAAAEW010000007">
    <property type="protein sequence ID" value="GAA0747555.1"/>
    <property type="molecule type" value="Genomic_DNA"/>
</dbReference>
<feature type="domain" description="Response regulatory" evidence="10">
    <location>
        <begin position="765"/>
        <end position="881"/>
    </location>
</feature>
<dbReference type="InterPro" id="IPR004358">
    <property type="entry name" value="Sig_transdc_His_kin-like_C"/>
</dbReference>
<dbReference type="SMART" id="SM00388">
    <property type="entry name" value="HisKA"/>
    <property type="match status" value="1"/>
</dbReference>
<dbReference type="Gene3D" id="3.40.50.2300">
    <property type="match status" value="3"/>
</dbReference>
<dbReference type="Pfam" id="PF02518">
    <property type="entry name" value="HATPase_c"/>
    <property type="match status" value="1"/>
</dbReference>
<dbReference type="InterPro" id="IPR001789">
    <property type="entry name" value="Sig_transdc_resp-reg_receiver"/>
</dbReference>
<feature type="modified residue" description="4-aspartylphosphate" evidence="5">
    <location>
        <position position="814"/>
    </location>
</feature>
<dbReference type="SMART" id="SM00448">
    <property type="entry name" value="REC"/>
    <property type="match status" value="3"/>
</dbReference>
<feature type="modified residue" description="4-aspartylphosphate" evidence="5">
    <location>
        <position position="692"/>
    </location>
</feature>
<keyword evidence="6" id="KW-0175">Coiled coil</keyword>
<keyword evidence="4" id="KW-0902">Two-component regulatory system</keyword>
<evidence type="ECO:0000256" key="4">
    <source>
        <dbReference type="ARBA" id="ARBA00023012"/>
    </source>
</evidence>
<evidence type="ECO:0000256" key="5">
    <source>
        <dbReference type="PROSITE-ProRule" id="PRU00169"/>
    </source>
</evidence>
<comment type="catalytic activity">
    <reaction evidence="1">
        <text>ATP + protein L-histidine = ADP + protein N-phospho-L-histidine.</text>
        <dbReference type="EC" id="2.7.13.3"/>
    </reaction>
</comment>
<dbReference type="CDD" id="cd16922">
    <property type="entry name" value="HATPase_EvgS-ArcB-TorS-like"/>
    <property type="match status" value="1"/>
</dbReference>
<keyword evidence="12" id="KW-1185">Reference proteome</keyword>
<dbReference type="PANTHER" id="PTHR45339">
    <property type="entry name" value="HYBRID SIGNAL TRANSDUCTION HISTIDINE KINASE J"/>
    <property type="match status" value="1"/>
</dbReference>
<evidence type="ECO:0000259" key="10">
    <source>
        <dbReference type="PROSITE" id="PS50110"/>
    </source>
</evidence>
<feature type="compositionally biased region" description="Low complexity" evidence="7">
    <location>
        <begin position="625"/>
        <end position="634"/>
    </location>
</feature>
<organism evidence="11 12">
    <name type="scientific">Ideonella azotifigens</name>
    <dbReference type="NCBI Taxonomy" id="513160"/>
    <lineage>
        <taxon>Bacteria</taxon>
        <taxon>Pseudomonadati</taxon>
        <taxon>Pseudomonadota</taxon>
        <taxon>Betaproteobacteria</taxon>
        <taxon>Burkholderiales</taxon>
        <taxon>Sphaerotilaceae</taxon>
        <taxon>Ideonella</taxon>
    </lineage>
</organism>
<dbReference type="InterPro" id="IPR003661">
    <property type="entry name" value="HisK_dim/P_dom"/>
</dbReference>
<dbReference type="SUPFAM" id="SSF52172">
    <property type="entry name" value="CheY-like"/>
    <property type="match status" value="3"/>
</dbReference>
<dbReference type="InterPro" id="IPR036890">
    <property type="entry name" value="HATPase_C_sf"/>
</dbReference>
<feature type="compositionally biased region" description="Pro residues" evidence="7">
    <location>
        <begin position="613"/>
        <end position="624"/>
    </location>
</feature>
<reference evidence="12" key="1">
    <citation type="journal article" date="2019" name="Int. J. Syst. Evol. Microbiol.">
        <title>The Global Catalogue of Microorganisms (GCM) 10K type strain sequencing project: providing services to taxonomists for standard genome sequencing and annotation.</title>
        <authorList>
            <consortium name="The Broad Institute Genomics Platform"/>
            <consortium name="The Broad Institute Genome Sequencing Center for Infectious Disease"/>
            <person name="Wu L."/>
            <person name="Ma J."/>
        </authorList>
    </citation>
    <scope>NUCLEOTIDE SEQUENCE [LARGE SCALE GENOMIC DNA]</scope>
    <source>
        <strain evidence="12">JCM 15503</strain>
    </source>
</reference>
<evidence type="ECO:0000256" key="3">
    <source>
        <dbReference type="ARBA" id="ARBA00022553"/>
    </source>
</evidence>
<keyword evidence="3 5" id="KW-0597">Phosphoprotein</keyword>
<dbReference type="SMART" id="SM00387">
    <property type="entry name" value="HATPase_c"/>
    <property type="match status" value="1"/>
</dbReference>
<evidence type="ECO:0000259" key="9">
    <source>
        <dbReference type="PROSITE" id="PS50109"/>
    </source>
</evidence>
<keyword evidence="8" id="KW-0472">Membrane</keyword>
<dbReference type="RefSeq" id="WP_231012395.1">
    <property type="nucleotide sequence ID" value="NZ_BAAAEW010000007.1"/>
</dbReference>
<dbReference type="Gene3D" id="3.30.450.40">
    <property type="match status" value="1"/>
</dbReference>
<name>A0ABP3V6C3_9BURK</name>
<feature type="domain" description="Response regulatory" evidence="10">
    <location>
        <begin position="911"/>
        <end position="1028"/>
    </location>
</feature>
<dbReference type="Gene3D" id="1.10.287.130">
    <property type="match status" value="1"/>
</dbReference>
<dbReference type="Gene3D" id="3.30.565.10">
    <property type="entry name" value="Histidine kinase-like ATPase, C-terminal domain"/>
    <property type="match status" value="1"/>
</dbReference>
<feature type="domain" description="Histidine kinase" evidence="9">
    <location>
        <begin position="377"/>
        <end position="597"/>
    </location>
</feature>
<keyword evidence="8" id="KW-0812">Transmembrane</keyword>
<feature type="region of interest" description="Disordered" evidence="7">
    <location>
        <begin position="594"/>
        <end position="634"/>
    </location>
</feature>
<dbReference type="InterPro" id="IPR011006">
    <property type="entry name" value="CheY-like_superfamily"/>
</dbReference>
<dbReference type="Pfam" id="PF00512">
    <property type="entry name" value="HisKA"/>
    <property type="match status" value="1"/>
</dbReference>
<dbReference type="PROSITE" id="PS50110">
    <property type="entry name" value="RESPONSE_REGULATORY"/>
    <property type="match status" value="3"/>
</dbReference>
<evidence type="ECO:0000256" key="8">
    <source>
        <dbReference type="SAM" id="Phobius"/>
    </source>
</evidence>
<dbReference type="CDD" id="cd17546">
    <property type="entry name" value="REC_hyHK_CKI1_RcsC-like"/>
    <property type="match status" value="1"/>
</dbReference>
<dbReference type="CDD" id="cd00082">
    <property type="entry name" value="HisKA"/>
    <property type="match status" value="1"/>
</dbReference>
<feature type="modified residue" description="4-aspartylphosphate" evidence="5">
    <location>
        <position position="961"/>
    </location>
</feature>
<evidence type="ECO:0000256" key="1">
    <source>
        <dbReference type="ARBA" id="ARBA00000085"/>
    </source>
</evidence>
<dbReference type="PRINTS" id="PR00344">
    <property type="entry name" value="BCTRLSENSOR"/>
</dbReference>
<sequence>MPFSSYQTVDRRDHLVLAAALLFEVGLLVVDILTPLGFAEWVLYLLPLSLSLLQRRRWVPYLLLALAIVFTFLGMQWSPPGLASPFLLYVNRSMGSTAFIVMAVVISKVLGQREAIRRQLWLQQAESALAQRLAGELTIEQVGEVSCAMLCGWLTPSVAAAYRRDGDRLRRFGSHAADLATLPATLTLQDGLLGEAARQDRFNALSPAPQGHLGLQSALGRSLPEHLLLMPLHAEGRNVGVIELGVARAKLDLALCEELARGISEVVGLALRGAAYRLERQAMLEETQRQAEELQAQQEELRVSNEELEEQGRIMRESQAELETQQTELERVNGQLALHARAMADKQQELLQSQAALQANAEALEAASRYKSEFLANMSHELRTPLNSSLILSQLLAANKDGRLSEEQVRFARAIFDANNDLLALINDVLDLSKIEAGHADLQRERVPLQELATRLQTVFAALAEKKGLGFEVVLDQGLPEHIFSDSRRLQQVLKNLLANAVKFTVSGKVTLALKPLAGGAVRFEVRDTGVGIPVDKHEVIFEAFRQADGSTSRQFGGTGLGLSISRELTQRLGGTMTLHSKPGQGSCFSVDLPAELPEQPAPDEPRMARPAAPTPRPAGPAAPTPAALPIELPPGLGEDRRVLLAVEDDSAFAATLRTLVEELGFDCVVANTGEQALTLARELRPSGVLLDVGLPDVSGLSVLERLKRDPGTRHIPVHVVSGLERSHAAMTMGAIGHLVKPALREHLVEAIERLRHRLDHPLRRVLVVEDDVALRQNLQLLLAAPQVEITTVGTVADALTALGATTFDCMVTDLALPDGSGFDLLERMARGEREGFPPVIVYTGRALSRDEETLLRRYSRSIIVKGARSPERLLDEVTLFLHSVEAALPGEQQRLLQAARSRDAVLEGRQILLAEDDVRNIFALSSVLEPLGVQLQIARNGREALERLDRQPPVDLVLMDIMMPEMDGLEAMRRIRARPDGADLPIIALTAKAMADDRQQCLEAGANDYLAKPIDVDRLVSLCRVWMPK</sequence>
<evidence type="ECO:0000256" key="6">
    <source>
        <dbReference type="SAM" id="Coils"/>
    </source>
</evidence>
<dbReference type="InterPro" id="IPR003594">
    <property type="entry name" value="HATPase_dom"/>
</dbReference>
<feature type="domain" description="Response regulatory" evidence="10">
    <location>
        <begin position="643"/>
        <end position="756"/>
    </location>
</feature>
<evidence type="ECO:0000256" key="7">
    <source>
        <dbReference type="SAM" id="MobiDB-lite"/>
    </source>
</evidence>
<evidence type="ECO:0000313" key="11">
    <source>
        <dbReference type="EMBL" id="GAA0747555.1"/>
    </source>
</evidence>